<keyword evidence="2" id="KW-1185">Reference proteome</keyword>
<reference evidence="1" key="1">
    <citation type="submission" date="2023-04" db="EMBL/GenBank/DDBJ databases">
        <authorList>
            <person name="Vijverberg K."/>
            <person name="Xiong W."/>
            <person name="Schranz E."/>
        </authorList>
    </citation>
    <scope>NUCLEOTIDE SEQUENCE</scope>
</reference>
<name>A0AA35V4M8_LACSI</name>
<dbReference type="EMBL" id="OX465078">
    <property type="protein sequence ID" value="CAI9270746.1"/>
    <property type="molecule type" value="Genomic_DNA"/>
</dbReference>
<dbReference type="AlphaFoldDB" id="A0AA35V4M8"/>
<organism evidence="1 2">
    <name type="scientific">Lactuca saligna</name>
    <name type="common">Willowleaf lettuce</name>
    <dbReference type="NCBI Taxonomy" id="75948"/>
    <lineage>
        <taxon>Eukaryota</taxon>
        <taxon>Viridiplantae</taxon>
        <taxon>Streptophyta</taxon>
        <taxon>Embryophyta</taxon>
        <taxon>Tracheophyta</taxon>
        <taxon>Spermatophyta</taxon>
        <taxon>Magnoliopsida</taxon>
        <taxon>eudicotyledons</taxon>
        <taxon>Gunneridae</taxon>
        <taxon>Pentapetalae</taxon>
        <taxon>asterids</taxon>
        <taxon>campanulids</taxon>
        <taxon>Asterales</taxon>
        <taxon>Asteraceae</taxon>
        <taxon>Cichorioideae</taxon>
        <taxon>Cichorieae</taxon>
        <taxon>Lactucinae</taxon>
        <taxon>Lactuca</taxon>
    </lineage>
</organism>
<evidence type="ECO:0000313" key="1">
    <source>
        <dbReference type="EMBL" id="CAI9270746.1"/>
    </source>
</evidence>
<sequence>MPFRVERSGYAIPLAKGTLKSFYTIPFKVARGAKKEARQRDNEMRKEREKGLMEPHWWNSFD</sequence>
<dbReference type="Proteomes" id="UP001177003">
    <property type="component" value="Chromosome 2"/>
</dbReference>
<gene>
    <name evidence="1" type="ORF">LSALG_LOCUS11043</name>
</gene>
<evidence type="ECO:0000313" key="2">
    <source>
        <dbReference type="Proteomes" id="UP001177003"/>
    </source>
</evidence>
<proteinExistence type="predicted"/>
<accession>A0AA35V4M8</accession>
<protein>
    <submittedName>
        <fullName evidence="1">Uncharacterized protein</fullName>
    </submittedName>
</protein>